<dbReference type="InterPro" id="IPR016166">
    <property type="entry name" value="FAD-bd_PCMH"/>
</dbReference>
<comment type="function">
    <text evidence="10">Catalyzes the oxidation of D-2-hydroxyglutarate (D-2-HG) to alpha-ketoglutarate. Also catalyzes the oxidation of other D-2-hydroxyacids, such as D-malate (D-MAL) and D-lactate (D-LAC). Exhibits high activities towards D-2-HG and D-MAL but a very weak activity towards D-LAC.</text>
</comment>
<dbReference type="FunFam" id="3.30.43.10:FF:000002">
    <property type="entry name" value="D-2-hydroxyglutarate dehydrogenase, mitochondrial"/>
    <property type="match status" value="1"/>
</dbReference>
<dbReference type="InterPro" id="IPR006094">
    <property type="entry name" value="Oxid_FAD_bind_N"/>
</dbReference>
<evidence type="ECO:0000256" key="9">
    <source>
        <dbReference type="ARBA" id="ARBA00039639"/>
    </source>
</evidence>
<keyword evidence="6" id="KW-0560">Oxidoreductase</keyword>
<dbReference type="Gene3D" id="3.30.43.10">
    <property type="entry name" value="Uridine Diphospho-n-acetylenolpyruvylglucosamine Reductase, domain 2"/>
    <property type="match status" value="1"/>
</dbReference>
<comment type="similarity">
    <text evidence="3">Belongs to the FAD-binding oxidoreductase/transferase type 4 family.</text>
</comment>
<dbReference type="SUPFAM" id="SSF55103">
    <property type="entry name" value="FAD-linked oxidases, C-terminal domain"/>
    <property type="match status" value="1"/>
</dbReference>
<dbReference type="Gene3D" id="1.10.45.10">
    <property type="entry name" value="Vanillyl-alcohol Oxidase, Chain A, domain 4"/>
    <property type="match status" value="1"/>
</dbReference>
<feature type="domain" description="FAD-binding PCMH-type" evidence="12">
    <location>
        <begin position="64"/>
        <end position="243"/>
    </location>
</feature>
<evidence type="ECO:0000313" key="14">
    <source>
        <dbReference type="Proteomes" id="UP001187531"/>
    </source>
</evidence>
<comment type="catalytic activity">
    <reaction evidence="11">
        <text>(R)-malate + A = oxaloacetate + AH2</text>
        <dbReference type="Rhea" id="RHEA:67460"/>
        <dbReference type="ChEBI" id="CHEBI:13193"/>
        <dbReference type="ChEBI" id="CHEBI:15588"/>
        <dbReference type="ChEBI" id="CHEBI:16452"/>
        <dbReference type="ChEBI" id="CHEBI:17499"/>
    </reaction>
    <physiologicalReaction direction="left-to-right" evidence="11">
        <dbReference type="Rhea" id="RHEA:67461"/>
    </physiologicalReaction>
</comment>
<dbReference type="Pfam" id="PF02913">
    <property type="entry name" value="FAD-oxidase_C"/>
    <property type="match status" value="1"/>
</dbReference>
<evidence type="ECO:0000256" key="11">
    <source>
        <dbReference type="ARBA" id="ARBA00049267"/>
    </source>
</evidence>
<evidence type="ECO:0000256" key="8">
    <source>
        <dbReference type="ARBA" id="ARBA00039003"/>
    </source>
</evidence>
<evidence type="ECO:0000256" key="2">
    <source>
        <dbReference type="ARBA" id="ARBA00004275"/>
    </source>
</evidence>
<dbReference type="InterPro" id="IPR016169">
    <property type="entry name" value="FAD-bd_PCMH_sub2"/>
</dbReference>
<gene>
    <name evidence="13" type="ORF">QYM36_012968</name>
</gene>
<reference evidence="13" key="1">
    <citation type="submission" date="2023-07" db="EMBL/GenBank/DDBJ databases">
        <title>Chromosome-level genome assembly of Artemia franciscana.</title>
        <authorList>
            <person name="Jo E."/>
        </authorList>
    </citation>
    <scope>NUCLEOTIDE SEQUENCE</scope>
    <source>
        <tissue evidence="13">Whole body</tissue>
    </source>
</reference>
<dbReference type="InterPro" id="IPR016171">
    <property type="entry name" value="Vanillyl_alc_oxidase_C-sub2"/>
</dbReference>
<dbReference type="FunFam" id="3.30.465.10:FF:000001">
    <property type="entry name" value="D-2-hydroxyglutarate dehydrogenase, mitochondrial"/>
    <property type="match status" value="1"/>
</dbReference>
<dbReference type="InterPro" id="IPR036318">
    <property type="entry name" value="FAD-bd_PCMH-like_sf"/>
</dbReference>
<dbReference type="Gene3D" id="3.30.70.2190">
    <property type="match status" value="1"/>
</dbReference>
<dbReference type="FunFam" id="3.30.70.2190:FF:000001">
    <property type="entry name" value="D-2-hydroxyglutarate dehydrogenase mitochondrial"/>
    <property type="match status" value="1"/>
</dbReference>
<dbReference type="Pfam" id="PF01565">
    <property type="entry name" value="FAD_binding_4"/>
    <property type="match status" value="1"/>
</dbReference>
<dbReference type="Proteomes" id="UP001187531">
    <property type="component" value="Unassembled WGS sequence"/>
</dbReference>
<evidence type="ECO:0000256" key="10">
    <source>
        <dbReference type="ARBA" id="ARBA00045410"/>
    </source>
</evidence>
<name>A0AA88HBU7_ARTSF</name>
<dbReference type="GO" id="GO:0005739">
    <property type="term" value="C:mitochondrion"/>
    <property type="evidence" value="ECO:0007669"/>
    <property type="project" value="TreeGrafter"/>
</dbReference>
<evidence type="ECO:0000256" key="4">
    <source>
        <dbReference type="ARBA" id="ARBA00022630"/>
    </source>
</evidence>
<keyword evidence="4" id="KW-0285">Flavoprotein</keyword>
<dbReference type="Gene3D" id="3.30.70.2740">
    <property type="match status" value="1"/>
</dbReference>
<evidence type="ECO:0000256" key="1">
    <source>
        <dbReference type="ARBA" id="ARBA00001974"/>
    </source>
</evidence>
<dbReference type="FunFam" id="3.30.70.2740:FF:000002">
    <property type="entry name" value="D-2-hydroxyglutarate dehydrogenase mitochondrial"/>
    <property type="match status" value="1"/>
</dbReference>
<dbReference type="GO" id="GO:0051990">
    <property type="term" value="F:(R)-2-hydroxyglutarate dehydrogenase activity"/>
    <property type="evidence" value="ECO:0007669"/>
    <property type="project" value="UniProtKB-EC"/>
</dbReference>
<dbReference type="InterPro" id="IPR051264">
    <property type="entry name" value="FAD-oxidored/transferase_4"/>
</dbReference>
<dbReference type="GO" id="GO:0005777">
    <property type="term" value="C:peroxisome"/>
    <property type="evidence" value="ECO:0007669"/>
    <property type="project" value="UniProtKB-SubCell"/>
</dbReference>
<dbReference type="AlphaFoldDB" id="A0AA88HBU7"/>
<dbReference type="InterPro" id="IPR016164">
    <property type="entry name" value="FAD-linked_Oxase-like_C"/>
</dbReference>
<protein>
    <recommendedName>
        <fullName evidence="9">D-2-hydroxyglutarate dehydrogenase, mitochondrial</fullName>
        <ecNumber evidence="8">1.1.99.39</ecNumber>
    </recommendedName>
</protein>
<dbReference type="PROSITE" id="PS51387">
    <property type="entry name" value="FAD_PCMH"/>
    <property type="match status" value="1"/>
</dbReference>
<dbReference type="InterPro" id="IPR004113">
    <property type="entry name" value="FAD-bd_oxidored_4_C"/>
</dbReference>
<accession>A0AA88HBU7</accession>
<evidence type="ECO:0000259" key="12">
    <source>
        <dbReference type="PROSITE" id="PS51387"/>
    </source>
</evidence>
<sequence length="489" mass="54228">MRLLRIFNKKVKFSSIRYYSVVRQGFEYVNEDDVNYFKSVLGERNVITDEEELAIVNTDWLKTMKGSSGVLLQPSCPSEVSKVLSYCNSRRLAVVPQGGNTGLVGGSVPIFDEIVLSTKRLNKILSLDPVTGILSCESGCILEALDNKAAEYDLMMPLDLGAKGSCHIGGNVATNAGGIRLLRYGNLHGSILGLEAVLANGERLDMMTTNKKDNTGYDLKHLFVGSEGTLGIITKVAVQCAQRPNSFHVAFLGLESFENVLKTVQSAKQSLNEILSSCEFMDDESMECVTKNLGLRLPIQRHPFYMLLETSGSSSYHDEEKLNDFLEKSFNSGVILDGTLTGEPSKIKDMWALRERIAEGLLRDGYCYKYDVSVPLSKFYDLVTDMRERLGSSVVRCCGYGHLGDGNLHLNLTGEIFDPDVFALIEPYVYERVGDWKGSISAEHGLGYKKRNYIHLSKSQSAISLMQQLKSLLDPNGILNPYKVLPSFK</sequence>
<organism evidence="13 14">
    <name type="scientific">Artemia franciscana</name>
    <name type="common">Brine shrimp</name>
    <name type="synonym">Artemia sanfranciscana</name>
    <dbReference type="NCBI Taxonomy" id="6661"/>
    <lineage>
        <taxon>Eukaryota</taxon>
        <taxon>Metazoa</taxon>
        <taxon>Ecdysozoa</taxon>
        <taxon>Arthropoda</taxon>
        <taxon>Crustacea</taxon>
        <taxon>Branchiopoda</taxon>
        <taxon>Anostraca</taxon>
        <taxon>Artemiidae</taxon>
        <taxon>Artemia</taxon>
    </lineage>
</organism>
<dbReference type="PANTHER" id="PTHR43716:SF1">
    <property type="entry name" value="D-2-HYDROXYGLUTARATE DEHYDROGENASE, MITOCHONDRIAL"/>
    <property type="match status" value="1"/>
</dbReference>
<dbReference type="Gene3D" id="3.30.465.10">
    <property type="match status" value="1"/>
</dbReference>
<comment type="subcellular location">
    <subcellularLocation>
        <location evidence="2">Peroxisome</location>
    </subcellularLocation>
</comment>
<proteinExistence type="inferred from homology"/>
<keyword evidence="14" id="KW-1185">Reference proteome</keyword>
<keyword evidence="5" id="KW-0274">FAD</keyword>
<dbReference type="EMBL" id="JAVRJZ010000017">
    <property type="protein sequence ID" value="KAK2709150.1"/>
    <property type="molecule type" value="Genomic_DNA"/>
</dbReference>
<evidence type="ECO:0000256" key="7">
    <source>
        <dbReference type="ARBA" id="ARBA00023140"/>
    </source>
</evidence>
<evidence type="ECO:0000256" key="5">
    <source>
        <dbReference type="ARBA" id="ARBA00022827"/>
    </source>
</evidence>
<dbReference type="EC" id="1.1.99.39" evidence="8"/>
<dbReference type="PANTHER" id="PTHR43716">
    <property type="entry name" value="D-2-HYDROXYGLUTARATE DEHYDROGENASE, MITOCHONDRIAL"/>
    <property type="match status" value="1"/>
</dbReference>
<evidence type="ECO:0000256" key="3">
    <source>
        <dbReference type="ARBA" id="ARBA00008000"/>
    </source>
</evidence>
<dbReference type="FunFam" id="1.10.45.10:FF:000001">
    <property type="entry name" value="D-lactate dehydrogenase mitochondrial"/>
    <property type="match status" value="1"/>
</dbReference>
<dbReference type="GO" id="GO:0071949">
    <property type="term" value="F:FAD binding"/>
    <property type="evidence" value="ECO:0007669"/>
    <property type="project" value="InterPro"/>
</dbReference>
<evidence type="ECO:0000313" key="13">
    <source>
        <dbReference type="EMBL" id="KAK2709150.1"/>
    </source>
</evidence>
<dbReference type="InterPro" id="IPR016167">
    <property type="entry name" value="FAD-bd_PCMH_sub1"/>
</dbReference>
<comment type="cofactor">
    <cofactor evidence="1">
        <name>FAD</name>
        <dbReference type="ChEBI" id="CHEBI:57692"/>
    </cofactor>
</comment>
<evidence type="ECO:0000256" key="6">
    <source>
        <dbReference type="ARBA" id="ARBA00023002"/>
    </source>
</evidence>
<dbReference type="SUPFAM" id="SSF56176">
    <property type="entry name" value="FAD-binding/transporter-associated domain-like"/>
    <property type="match status" value="1"/>
</dbReference>
<keyword evidence="7" id="KW-0576">Peroxisome</keyword>
<comment type="caution">
    <text evidence="13">The sequence shown here is derived from an EMBL/GenBank/DDBJ whole genome shotgun (WGS) entry which is preliminary data.</text>
</comment>